<proteinExistence type="predicted"/>
<accession>A0ABR0SX24</accession>
<organism evidence="1 2">
    <name type="scientific">Cladobotryum mycophilum</name>
    <dbReference type="NCBI Taxonomy" id="491253"/>
    <lineage>
        <taxon>Eukaryota</taxon>
        <taxon>Fungi</taxon>
        <taxon>Dikarya</taxon>
        <taxon>Ascomycota</taxon>
        <taxon>Pezizomycotina</taxon>
        <taxon>Sordariomycetes</taxon>
        <taxon>Hypocreomycetidae</taxon>
        <taxon>Hypocreales</taxon>
        <taxon>Hypocreaceae</taxon>
        <taxon>Cladobotryum</taxon>
    </lineage>
</organism>
<dbReference type="Proteomes" id="UP001338125">
    <property type="component" value="Unassembled WGS sequence"/>
</dbReference>
<dbReference type="EMBL" id="JAVFKD010000002">
    <property type="protein sequence ID" value="KAK5996639.1"/>
    <property type="molecule type" value="Genomic_DNA"/>
</dbReference>
<name>A0ABR0SX24_9HYPO</name>
<reference evidence="1 2" key="1">
    <citation type="submission" date="2024-01" db="EMBL/GenBank/DDBJ databases">
        <title>Complete genome of Cladobotryum mycophilum ATHUM6906.</title>
        <authorList>
            <person name="Christinaki A.C."/>
            <person name="Myridakis A.I."/>
            <person name="Kouvelis V.N."/>
        </authorList>
    </citation>
    <scope>NUCLEOTIDE SEQUENCE [LARGE SCALE GENOMIC DNA]</scope>
    <source>
        <strain evidence="1 2">ATHUM6906</strain>
    </source>
</reference>
<evidence type="ECO:0000313" key="2">
    <source>
        <dbReference type="Proteomes" id="UP001338125"/>
    </source>
</evidence>
<comment type="caution">
    <text evidence="1">The sequence shown here is derived from an EMBL/GenBank/DDBJ whole genome shotgun (WGS) entry which is preliminary data.</text>
</comment>
<keyword evidence="2" id="KW-1185">Reference proteome</keyword>
<sequence>MPRRVLTADDRRRIQAFNDAMDKVMSEITEYDPERFNSVRQAVWDAHPLEDEVREAYTKEMLQNSADPLTQLEEQLKLSVFKSDAPWGLVVYRVAYGDDVAWERMLGLLRQGVESIQGQPANQHLFPRHRFEIVDDGGQLEGATMDQLHDKFSKWVVDEYRRNCKESERPSVEEFEADERGNKYGYWGGARYNFFLVVDEVCLESMDQECGPVVKIVQRTGFGGEGYSAEEIEELGPIQEDSNVGWMYMEVDNYVSLLETLSQPGNWEDGYLRPPQLRLQGGFEDAPGSWRRAGNLPASE</sequence>
<gene>
    <name evidence="1" type="ORF">PT974_01976</name>
</gene>
<evidence type="ECO:0000313" key="1">
    <source>
        <dbReference type="EMBL" id="KAK5996639.1"/>
    </source>
</evidence>
<protein>
    <submittedName>
        <fullName evidence="1">Uncharacterized protein</fullName>
    </submittedName>
</protein>